<dbReference type="AlphaFoldDB" id="A0A1V5SZR4"/>
<evidence type="ECO:0000256" key="1">
    <source>
        <dbReference type="SAM" id="MobiDB-lite"/>
    </source>
</evidence>
<organism evidence="3">
    <name type="scientific">Candidatus Atribacter allofermentans</name>
    <dbReference type="NCBI Taxonomy" id="1852833"/>
    <lineage>
        <taxon>Bacteria</taxon>
        <taxon>Pseudomonadati</taxon>
        <taxon>Atribacterota</taxon>
        <taxon>Atribacteria</taxon>
        <taxon>Atribacterales</taxon>
        <taxon>Atribacteraceae</taxon>
        <taxon>Atribacter</taxon>
    </lineage>
</organism>
<keyword evidence="2" id="KW-0732">Signal</keyword>
<name>A0A1V5SZR4_9BACT</name>
<evidence type="ECO:0000313" key="3">
    <source>
        <dbReference type="EMBL" id="OQA60006.1"/>
    </source>
</evidence>
<accession>A0A1V5SZR4</accession>
<feature type="region of interest" description="Disordered" evidence="1">
    <location>
        <begin position="150"/>
        <end position="169"/>
    </location>
</feature>
<feature type="signal peptide" evidence="2">
    <location>
        <begin position="1"/>
        <end position="24"/>
    </location>
</feature>
<sequence length="169" mass="18710">MKKILSGVTVALLVVLMVSSFALARGRGENNYGRQLTGKTVEMSGTIQAIDFTPPQIEIKVDADGKVIEVELGPVKQYDPKDFQIGAAISLTGEFVAENVFLPYSFKVNNKTYELRDADGYPLWTGGKNDNSNRGNQNQNDNWDCRGRCGRNRDGNGRGMMENRGKCNR</sequence>
<evidence type="ECO:0008006" key="4">
    <source>
        <dbReference type="Google" id="ProtNLM"/>
    </source>
</evidence>
<comment type="caution">
    <text evidence="3">The sequence shown here is derived from an EMBL/GenBank/DDBJ whole genome shotgun (WGS) entry which is preliminary data.</text>
</comment>
<dbReference type="Proteomes" id="UP000485569">
    <property type="component" value="Unassembled WGS sequence"/>
</dbReference>
<reference evidence="3" key="1">
    <citation type="submission" date="2017-02" db="EMBL/GenBank/DDBJ databases">
        <title>Delving into the versatile metabolic prowess of the omnipresent phylum Bacteroidetes.</title>
        <authorList>
            <person name="Nobu M.K."/>
            <person name="Mei R."/>
            <person name="Narihiro T."/>
            <person name="Kuroda K."/>
            <person name="Liu W.-T."/>
        </authorList>
    </citation>
    <scope>NUCLEOTIDE SEQUENCE</scope>
    <source>
        <strain evidence="3">ADurb.Bin276</strain>
    </source>
</reference>
<dbReference type="EMBL" id="MWBQ01000042">
    <property type="protein sequence ID" value="OQA60006.1"/>
    <property type="molecule type" value="Genomic_DNA"/>
</dbReference>
<feature type="chain" id="PRO_5010713229" description="DUF5666 domain-containing protein" evidence="2">
    <location>
        <begin position="25"/>
        <end position="169"/>
    </location>
</feature>
<protein>
    <recommendedName>
        <fullName evidence="4">DUF5666 domain-containing protein</fullName>
    </recommendedName>
</protein>
<proteinExistence type="predicted"/>
<gene>
    <name evidence="3" type="ORF">BWY41_00703</name>
</gene>
<evidence type="ECO:0000256" key="2">
    <source>
        <dbReference type="SAM" id="SignalP"/>
    </source>
</evidence>